<name>A0A9W8Z3B9_9PEZI</name>
<dbReference type="AlphaFoldDB" id="A0A9W8Z3B9"/>
<dbReference type="EMBL" id="JAPEVB010000001">
    <property type="protein sequence ID" value="KAJ4396029.1"/>
    <property type="molecule type" value="Genomic_DNA"/>
</dbReference>
<feature type="chain" id="PRO_5040793949" description="Dirigent protein" evidence="1">
    <location>
        <begin position="19"/>
        <end position="113"/>
    </location>
</feature>
<evidence type="ECO:0000256" key="1">
    <source>
        <dbReference type="SAM" id="SignalP"/>
    </source>
</evidence>
<accession>A0A9W8Z3B9</accession>
<sequence>MLSILVSVLVLPFAGVFAKPEQIRAVQDPIFHYYLQSYPGNASLAAMGPESTSEYFNISGSIQSTNTSLFLNIGSDSTSYKTLTLGTTATMSGWALEGDTIITAQTSNYGRRK</sequence>
<protein>
    <recommendedName>
        <fullName evidence="4">Dirigent protein</fullName>
    </recommendedName>
</protein>
<dbReference type="OrthoDB" id="3915838at2759"/>
<evidence type="ECO:0008006" key="4">
    <source>
        <dbReference type="Google" id="ProtNLM"/>
    </source>
</evidence>
<keyword evidence="3" id="KW-1185">Reference proteome</keyword>
<evidence type="ECO:0000313" key="2">
    <source>
        <dbReference type="EMBL" id="KAJ4396029.1"/>
    </source>
</evidence>
<proteinExistence type="predicted"/>
<keyword evidence="1" id="KW-0732">Signal</keyword>
<dbReference type="Proteomes" id="UP001140453">
    <property type="component" value="Unassembled WGS sequence"/>
</dbReference>
<gene>
    <name evidence="2" type="ORF">N0V93_000245</name>
</gene>
<reference evidence="2" key="1">
    <citation type="submission" date="2022-10" db="EMBL/GenBank/DDBJ databases">
        <title>Tapping the CABI collections for fungal endophytes: first genome assemblies for Collariella, Neodidymelliopsis, Ascochyta clinopodiicola, Didymella pomorum, Didymosphaeria variabile, Neocosmospora piperis and Neocucurbitaria cava.</title>
        <authorList>
            <person name="Hill R."/>
        </authorList>
    </citation>
    <scope>NUCLEOTIDE SEQUENCE</scope>
    <source>
        <strain evidence="2">IMI 355082</strain>
    </source>
</reference>
<organism evidence="2 3">
    <name type="scientific">Gnomoniopsis smithogilvyi</name>
    <dbReference type="NCBI Taxonomy" id="1191159"/>
    <lineage>
        <taxon>Eukaryota</taxon>
        <taxon>Fungi</taxon>
        <taxon>Dikarya</taxon>
        <taxon>Ascomycota</taxon>
        <taxon>Pezizomycotina</taxon>
        <taxon>Sordariomycetes</taxon>
        <taxon>Sordariomycetidae</taxon>
        <taxon>Diaporthales</taxon>
        <taxon>Gnomoniaceae</taxon>
        <taxon>Gnomoniopsis</taxon>
    </lineage>
</organism>
<evidence type="ECO:0000313" key="3">
    <source>
        <dbReference type="Proteomes" id="UP001140453"/>
    </source>
</evidence>
<comment type="caution">
    <text evidence="2">The sequence shown here is derived from an EMBL/GenBank/DDBJ whole genome shotgun (WGS) entry which is preliminary data.</text>
</comment>
<feature type="signal peptide" evidence="1">
    <location>
        <begin position="1"/>
        <end position="18"/>
    </location>
</feature>